<dbReference type="PANTHER" id="PTHR33059:SF84">
    <property type="entry name" value="FCS-LIKE ZINC FINGER 15"/>
    <property type="match status" value="1"/>
</dbReference>
<evidence type="ECO:0000256" key="4">
    <source>
        <dbReference type="ARBA" id="ARBA00022723"/>
    </source>
</evidence>
<gene>
    <name evidence="9" type="ORF">Tsubulata_051467</name>
</gene>
<feature type="domain" description="FLZ-type" evidence="8">
    <location>
        <begin position="54"/>
        <end position="98"/>
    </location>
</feature>
<dbReference type="PROSITE" id="PS51795">
    <property type="entry name" value="ZF_FLZ"/>
    <property type="match status" value="1"/>
</dbReference>
<dbReference type="Proteomes" id="UP001141552">
    <property type="component" value="Unassembled WGS sequence"/>
</dbReference>
<reference evidence="9" key="1">
    <citation type="submission" date="2022-02" db="EMBL/GenBank/DDBJ databases">
        <authorList>
            <person name="Henning P.M."/>
            <person name="McCubbin A.G."/>
            <person name="Shore J.S."/>
        </authorList>
    </citation>
    <scope>NUCLEOTIDE SEQUENCE</scope>
    <source>
        <strain evidence="9">F60SS</strain>
        <tissue evidence="9">Leaves</tissue>
    </source>
</reference>
<sequence>MVGLSIVLEAYQKGSTSGVSKKIPQVINKATMVINKPPSPSSSKNSQFCSTVPSFLEQCFLCGQKLLPCKDIYMYKGDRAFCSEECRCRQIFMDEEETLKKQHCSFVAASTSSSPSSTSTSASRHRKSTRNREGGFAY</sequence>
<dbReference type="GO" id="GO:0008270">
    <property type="term" value="F:zinc ion binding"/>
    <property type="evidence" value="ECO:0007669"/>
    <property type="project" value="UniProtKB-KW"/>
</dbReference>
<evidence type="ECO:0000256" key="5">
    <source>
        <dbReference type="ARBA" id="ARBA00022771"/>
    </source>
</evidence>
<evidence type="ECO:0000256" key="3">
    <source>
        <dbReference type="ARBA" id="ARBA00022490"/>
    </source>
</evidence>
<organism evidence="9 10">
    <name type="scientific">Turnera subulata</name>
    <dbReference type="NCBI Taxonomy" id="218843"/>
    <lineage>
        <taxon>Eukaryota</taxon>
        <taxon>Viridiplantae</taxon>
        <taxon>Streptophyta</taxon>
        <taxon>Embryophyta</taxon>
        <taxon>Tracheophyta</taxon>
        <taxon>Spermatophyta</taxon>
        <taxon>Magnoliopsida</taxon>
        <taxon>eudicotyledons</taxon>
        <taxon>Gunneridae</taxon>
        <taxon>Pentapetalae</taxon>
        <taxon>rosids</taxon>
        <taxon>fabids</taxon>
        <taxon>Malpighiales</taxon>
        <taxon>Passifloraceae</taxon>
        <taxon>Turnera</taxon>
    </lineage>
</organism>
<feature type="region of interest" description="Disordered" evidence="7">
    <location>
        <begin position="108"/>
        <end position="138"/>
    </location>
</feature>
<evidence type="ECO:0000256" key="7">
    <source>
        <dbReference type="SAM" id="MobiDB-lite"/>
    </source>
</evidence>
<evidence type="ECO:0000313" key="10">
    <source>
        <dbReference type="Proteomes" id="UP001141552"/>
    </source>
</evidence>
<protein>
    <recommendedName>
        <fullName evidence="8">FLZ-type domain-containing protein</fullName>
    </recommendedName>
</protein>
<keyword evidence="4" id="KW-0479">Metal-binding</keyword>
<dbReference type="InterPro" id="IPR007650">
    <property type="entry name" value="Zf-FLZ_dom"/>
</dbReference>
<keyword evidence="3" id="KW-0963">Cytoplasm</keyword>
<name>A0A9Q0FL26_9ROSI</name>
<keyword evidence="5" id="KW-0863">Zinc-finger</keyword>
<keyword evidence="5" id="KW-0862">Zinc</keyword>
<evidence type="ECO:0000256" key="1">
    <source>
        <dbReference type="ARBA" id="ARBA00004496"/>
    </source>
</evidence>
<comment type="caution">
    <text evidence="9">The sequence shown here is derived from an EMBL/GenBank/DDBJ whole genome shotgun (WGS) entry which is preliminary data.</text>
</comment>
<evidence type="ECO:0000313" key="9">
    <source>
        <dbReference type="EMBL" id="KAJ4832749.1"/>
    </source>
</evidence>
<dbReference type="AlphaFoldDB" id="A0A9Q0FL26"/>
<dbReference type="PANTHER" id="PTHR33059">
    <property type="entry name" value="FCS-LIKE ZINC FINGER 5"/>
    <property type="match status" value="1"/>
</dbReference>
<accession>A0A9Q0FL26</accession>
<dbReference type="OrthoDB" id="1926521at2759"/>
<reference evidence="9" key="2">
    <citation type="journal article" date="2023" name="Plants (Basel)">
        <title>Annotation of the Turnera subulata (Passifloraceae) Draft Genome Reveals the S-Locus Evolved after the Divergence of Turneroideae from Passifloroideae in a Stepwise Manner.</title>
        <authorList>
            <person name="Henning P.M."/>
            <person name="Roalson E.H."/>
            <person name="Mir W."/>
            <person name="McCubbin A.G."/>
            <person name="Shore J.S."/>
        </authorList>
    </citation>
    <scope>NUCLEOTIDE SEQUENCE</scope>
    <source>
        <strain evidence="9">F60SS</strain>
    </source>
</reference>
<dbReference type="Pfam" id="PF04570">
    <property type="entry name" value="zf-FLZ"/>
    <property type="match status" value="1"/>
</dbReference>
<evidence type="ECO:0000256" key="2">
    <source>
        <dbReference type="ARBA" id="ARBA00009374"/>
    </source>
</evidence>
<proteinExistence type="inferred from homology"/>
<evidence type="ECO:0000259" key="8">
    <source>
        <dbReference type="PROSITE" id="PS51795"/>
    </source>
</evidence>
<evidence type="ECO:0000256" key="6">
    <source>
        <dbReference type="PROSITE-ProRule" id="PRU01131"/>
    </source>
</evidence>
<dbReference type="GO" id="GO:0005737">
    <property type="term" value="C:cytoplasm"/>
    <property type="evidence" value="ECO:0007669"/>
    <property type="project" value="UniProtKB-SubCell"/>
</dbReference>
<feature type="zinc finger region" description="FLZ-type" evidence="6">
    <location>
        <begin position="54"/>
        <end position="98"/>
    </location>
</feature>
<keyword evidence="10" id="KW-1185">Reference proteome</keyword>
<feature type="compositionally biased region" description="Low complexity" evidence="7">
    <location>
        <begin position="108"/>
        <end position="122"/>
    </location>
</feature>
<dbReference type="EMBL" id="JAKUCV010005083">
    <property type="protein sequence ID" value="KAJ4832749.1"/>
    <property type="molecule type" value="Genomic_DNA"/>
</dbReference>
<comment type="similarity">
    <text evidence="2">Belongs to the FLZ family.</text>
</comment>
<comment type="subcellular location">
    <subcellularLocation>
        <location evidence="1">Cytoplasm</location>
    </subcellularLocation>
</comment>